<name>A0A813QNQ7_9BILA</name>
<evidence type="ECO:0000313" key="7">
    <source>
        <dbReference type="Proteomes" id="UP000663879"/>
    </source>
</evidence>
<dbReference type="OrthoDB" id="10249565at2759"/>
<evidence type="ECO:0000256" key="2">
    <source>
        <dbReference type="ARBA" id="ARBA00008912"/>
    </source>
</evidence>
<dbReference type="InterPro" id="IPR012340">
    <property type="entry name" value="NA-bd_OB-fold"/>
</dbReference>
<dbReference type="GO" id="GO:0005665">
    <property type="term" value="C:RNA polymerase II, core complex"/>
    <property type="evidence" value="ECO:0007669"/>
    <property type="project" value="UniProtKB-UniRule"/>
</dbReference>
<dbReference type="PANTHER" id="PTHR10917:SF0">
    <property type="entry name" value="DNA-DIRECTED RNA POLYMERASES I, II, AND III SUBUNIT RPABC3"/>
    <property type="match status" value="1"/>
</dbReference>
<comment type="function">
    <text evidence="4 5">DNA-dependent RNA polymerase catalyzes the transcription of DNA into RNA using the four ribonucleoside triphosphates as substrates. Common component of RNA polymerases I, II and III which synthesize ribosomal RNA precursors, mRNA precursors and many functional non-coding RNAs, and small RNAs, such as 5S rRNA and tRNAs, respectively.</text>
</comment>
<protein>
    <recommendedName>
        <fullName evidence="5">DNA-directed RNA polymerases I, II, and III subunit RPABC3</fullName>
    </recommendedName>
</protein>
<dbReference type="Gene3D" id="2.40.50.140">
    <property type="entry name" value="Nucleic acid-binding proteins"/>
    <property type="match status" value="1"/>
</dbReference>
<dbReference type="InterPro" id="IPR005570">
    <property type="entry name" value="RPABC3"/>
</dbReference>
<dbReference type="Proteomes" id="UP000663879">
    <property type="component" value="Unassembled WGS sequence"/>
</dbReference>
<sequence>MADILFEDIFDVKDIDPDGQKFDRVSRLFCESESFKMDLILDVNTQIYPMSLGNKFRLLICTKLRDDQVDDNEYNPLDNGPSRADQFEYVMHGRVYRIEGDETATESASNLKAYVSFGGLLMRLHGDANNLHGFKQDANVYLLMKKLAF</sequence>
<dbReference type="SMART" id="SM00658">
    <property type="entry name" value="RPOL8c"/>
    <property type="match status" value="1"/>
</dbReference>
<evidence type="ECO:0000313" key="6">
    <source>
        <dbReference type="EMBL" id="CAF0769166.1"/>
    </source>
</evidence>
<evidence type="ECO:0000256" key="3">
    <source>
        <dbReference type="ARBA" id="ARBA00023242"/>
    </source>
</evidence>
<dbReference type="EMBL" id="CAJNOC010000501">
    <property type="protein sequence ID" value="CAF0769166.1"/>
    <property type="molecule type" value="Genomic_DNA"/>
</dbReference>
<accession>A0A813QNQ7</accession>
<dbReference type="SUPFAM" id="SSF50249">
    <property type="entry name" value="Nucleic acid-binding proteins"/>
    <property type="match status" value="1"/>
</dbReference>
<dbReference type="GO" id="GO:0005666">
    <property type="term" value="C:RNA polymerase III complex"/>
    <property type="evidence" value="ECO:0007669"/>
    <property type="project" value="TreeGrafter"/>
</dbReference>
<comment type="similarity">
    <text evidence="2 5">Belongs to the eukaryotic RPB8 RNA polymerase subunit family.</text>
</comment>
<gene>
    <name evidence="6" type="ORF">OXX778_LOCUS4857</name>
</gene>
<dbReference type="Pfam" id="PF03870">
    <property type="entry name" value="RNA_pol_Rpb8"/>
    <property type="match status" value="1"/>
</dbReference>
<dbReference type="PIRSF" id="PIRSF000779">
    <property type="entry name" value="RNA_pol_Rpb8"/>
    <property type="match status" value="1"/>
</dbReference>
<dbReference type="FunFam" id="2.40.50.140:FF:000073">
    <property type="entry name" value="DNA-directed RNA polymerases I, II, and III subunit RPABC3"/>
    <property type="match status" value="1"/>
</dbReference>
<reference evidence="6" key="1">
    <citation type="submission" date="2021-02" db="EMBL/GenBank/DDBJ databases">
        <authorList>
            <person name="Nowell W R."/>
        </authorList>
    </citation>
    <scope>NUCLEOTIDE SEQUENCE</scope>
    <source>
        <strain evidence="6">Ploen Becks lab</strain>
    </source>
</reference>
<dbReference type="AlphaFoldDB" id="A0A813QNQ7"/>
<keyword evidence="3 5" id="KW-0539">Nucleus</keyword>
<dbReference type="GO" id="GO:0006351">
    <property type="term" value="P:DNA-templated transcription"/>
    <property type="evidence" value="ECO:0007669"/>
    <property type="project" value="UniProtKB-UniRule"/>
</dbReference>
<evidence type="ECO:0000256" key="1">
    <source>
        <dbReference type="ARBA" id="ARBA00004123"/>
    </source>
</evidence>
<comment type="subcellular location">
    <subcellularLocation>
        <location evidence="1">Nucleus</location>
    </subcellularLocation>
</comment>
<organism evidence="6 7">
    <name type="scientific">Brachionus calyciflorus</name>
    <dbReference type="NCBI Taxonomy" id="104777"/>
    <lineage>
        <taxon>Eukaryota</taxon>
        <taxon>Metazoa</taxon>
        <taxon>Spiralia</taxon>
        <taxon>Gnathifera</taxon>
        <taxon>Rotifera</taxon>
        <taxon>Eurotatoria</taxon>
        <taxon>Monogononta</taxon>
        <taxon>Pseudotrocha</taxon>
        <taxon>Ploima</taxon>
        <taxon>Brachionidae</taxon>
        <taxon>Brachionus</taxon>
    </lineage>
</organism>
<dbReference type="PANTHER" id="PTHR10917">
    <property type="entry name" value="DNA-DIRECTED RNA POLYMERASES I, II, AND III SUBUNIT RPABC3"/>
    <property type="match status" value="1"/>
</dbReference>
<proteinExistence type="inferred from homology"/>
<evidence type="ECO:0000256" key="4">
    <source>
        <dbReference type="ARBA" id="ARBA00044496"/>
    </source>
</evidence>
<comment type="caution">
    <text evidence="6">The sequence shown here is derived from an EMBL/GenBank/DDBJ whole genome shotgun (WGS) entry which is preliminary data.</text>
</comment>
<dbReference type="GO" id="GO:0005736">
    <property type="term" value="C:RNA polymerase I complex"/>
    <property type="evidence" value="ECO:0007669"/>
    <property type="project" value="TreeGrafter"/>
</dbReference>
<dbReference type="GO" id="GO:0003899">
    <property type="term" value="F:DNA-directed RNA polymerase activity"/>
    <property type="evidence" value="ECO:0007669"/>
    <property type="project" value="UniProtKB-UniRule"/>
</dbReference>
<keyword evidence="7" id="KW-1185">Reference proteome</keyword>
<evidence type="ECO:0000256" key="5">
    <source>
        <dbReference type="PIRNR" id="PIRNR000779"/>
    </source>
</evidence>